<feature type="transmembrane region" description="Helical" evidence="9">
    <location>
        <begin position="184"/>
        <end position="205"/>
    </location>
</feature>
<reference evidence="11" key="1">
    <citation type="journal article" date="2008" name="Mol. Biol. Evol.">
        <title>Mitochondrial genome evolution in the social amoebae.</title>
        <authorList>
            <person name="Heidel A.J."/>
            <person name="Gloeckner G."/>
        </authorList>
    </citation>
    <scope>NUCLEOTIDE SEQUENCE</scope>
    <source>
        <strain evidence="11">PN500</strain>
    </source>
</reference>
<evidence type="ECO:0000256" key="8">
    <source>
        <dbReference type="RuleBase" id="RU003375"/>
    </source>
</evidence>
<feature type="transmembrane region" description="Helical" evidence="9">
    <location>
        <begin position="75"/>
        <end position="94"/>
    </location>
</feature>
<dbReference type="InterPro" id="IPR033945">
    <property type="entry name" value="Cyt_c_oxase_su3_dom"/>
</dbReference>
<organism evidence="11">
    <name type="scientific">Heterostelium pallidum</name>
    <name type="common">Cellular slime mold</name>
    <name type="synonym">Polysphondylium pallidum</name>
    <dbReference type="NCBI Taxonomy" id="13642"/>
    <lineage>
        <taxon>Eukaryota</taxon>
        <taxon>Amoebozoa</taxon>
        <taxon>Evosea</taxon>
        <taxon>Eumycetozoa</taxon>
        <taxon>Dictyostelia</taxon>
        <taxon>Acytosteliales</taxon>
        <taxon>Acytosteliaceae</taxon>
        <taxon>Heterostelium</taxon>
    </lineage>
</organism>
<evidence type="ECO:0000256" key="5">
    <source>
        <dbReference type="ARBA" id="ARBA00022967"/>
    </source>
</evidence>
<proteinExistence type="inferred from homology"/>
<feature type="domain" description="Heme-copper oxidase subunit III family profile" evidence="10">
    <location>
        <begin position="66"/>
        <end position="448"/>
    </location>
</feature>
<feature type="transmembrane region" description="Helical" evidence="9">
    <location>
        <begin position="139"/>
        <end position="164"/>
    </location>
</feature>
<dbReference type="InterPro" id="IPR000298">
    <property type="entry name" value="Cyt_c_oxidase-like_su3"/>
</dbReference>
<evidence type="ECO:0000256" key="6">
    <source>
        <dbReference type="ARBA" id="ARBA00022989"/>
    </source>
</evidence>
<dbReference type="PANTHER" id="PTHR11403:SF7">
    <property type="entry name" value="CYTOCHROME C OXIDASE SUBUNIT 3"/>
    <property type="match status" value="1"/>
</dbReference>
<evidence type="ECO:0000256" key="4">
    <source>
        <dbReference type="ARBA" id="ARBA00022692"/>
    </source>
</evidence>
<dbReference type="InterPro" id="IPR035973">
    <property type="entry name" value="Cyt_c_oxidase_su3-like_sf"/>
</dbReference>
<dbReference type="CDD" id="cd01665">
    <property type="entry name" value="Cyt_c_Oxidase_III"/>
    <property type="match status" value="1"/>
</dbReference>
<dbReference type="Gene3D" id="1.10.287.70">
    <property type="match status" value="1"/>
</dbReference>
<accession>B2XX19</accession>
<dbReference type="PROSITE" id="PS50253">
    <property type="entry name" value="COX3"/>
    <property type="match status" value="1"/>
</dbReference>
<dbReference type="AlphaFoldDB" id="B2XX19"/>
<dbReference type="InterPro" id="IPR024791">
    <property type="entry name" value="Cyt_c/ubiquinol_Oxase_su3"/>
</dbReference>
<comment type="function">
    <text evidence="8">Component of the cytochrome c oxidase, the last enzyme in the mitochondrial electron transport chain which drives oxidative phosphorylation. The respiratory chain contains 3 multisubunit complexes succinate dehydrogenase (complex II, CII), ubiquinol-cytochrome c oxidoreductase (cytochrome b-c1 complex, complex III, CIII) and cytochrome c oxidase (complex IV, CIV), that cooperate to transfer electrons derived from NADH and succinate to molecular oxygen, creating an electrochemical gradient over the inner membrane that drives transmembrane transport and the ATP synthase. Cytochrome c oxidase is the component of the respiratory chain that catalyzes the reduction of oxygen to water. Electrons originating from reduced cytochrome c in the intermembrane space (IMS) are transferred via the dinuclear copper A center (CU(A)) of subunit 2 and heme A of subunit 1 to the active site in subunit 1, a binuclear center (BNC) formed by heme A3 and copper B (CU(B)). The BNC reduces molecular oxygen to 2 water molecules using 4 electrons from cytochrome c in the IMS and 4 protons from the mitochondrial matrix.</text>
</comment>
<keyword evidence="6 9" id="KW-1133">Transmembrane helix</keyword>
<dbReference type="Gene3D" id="1.20.120.80">
    <property type="entry name" value="Cytochrome c oxidase, subunit III, four-helix bundle"/>
    <property type="match status" value="2"/>
</dbReference>
<dbReference type="GO" id="GO:0005739">
    <property type="term" value="C:mitochondrion"/>
    <property type="evidence" value="ECO:0007669"/>
    <property type="project" value="TreeGrafter"/>
</dbReference>
<dbReference type="SUPFAM" id="SSF81452">
    <property type="entry name" value="Cytochrome c oxidase subunit III-like"/>
    <property type="match status" value="2"/>
</dbReference>
<dbReference type="PANTHER" id="PTHR11403">
    <property type="entry name" value="CYTOCHROME C OXIDASE SUBUNIT III"/>
    <property type="match status" value="1"/>
</dbReference>
<evidence type="ECO:0000256" key="7">
    <source>
        <dbReference type="ARBA" id="ARBA00023136"/>
    </source>
</evidence>
<evidence type="ECO:0000256" key="3">
    <source>
        <dbReference type="ARBA" id="ARBA00015944"/>
    </source>
</evidence>
<dbReference type="GO" id="GO:0016020">
    <property type="term" value="C:membrane"/>
    <property type="evidence" value="ECO:0007669"/>
    <property type="project" value="UniProtKB-SubCell"/>
</dbReference>
<keyword evidence="7 9" id="KW-0472">Membrane</keyword>
<evidence type="ECO:0000313" key="11">
    <source>
        <dbReference type="EMBL" id="ABX45141.1"/>
    </source>
</evidence>
<feature type="transmembrane region" description="Helical" evidence="9">
    <location>
        <begin position="106"/>
        <end position="127"/>
    </location>
</feature>
<keyword evidence="4 8" id="KW-0812">Transmembrane</keyword>
<dbReference type="GO" id="GO:0006123">
    <property type="term" value="P:mitochondrial electron transport, cytochrome c to oxygen"/>
    <property type="evidence" value="ECO:0007669"/>
    <property type="project" value="TreeGrafter"/>
</dbReference>
<sequence>MYFEIKKKIKQGKNEFIAYLDKTFDFLNINDMNLESKNRIKDWGFAWGKDYEIVYLENIYKTSHIKRHPYHIVKASMAPLLTSLPLGIFVLSYFQVIHSTLGLNSAIIAFILGLLIWGISINYDSLLDQQHTFEVKKGIIIGMLLFIASEVMFFFSFFWSFFYISLSPTVAIGCVWPPYGLHVYNYLGLPLLNTVLLLLSGAILTDAYTLLTEQKIVHDDNFKYKKMRKYFTLLEVLFKKYRSDIEKNSAFIDTLRDNFMENKSIFVKKLEILKGRTEVIHLDRIFNYVQFQEDRYFYNMPDAKKGQRESFLSKTPWIAYNQLVKLFLSIRNNLIIQRLFLTLLCAFVFLYCQGVEYVNAPFSLNDGIYGSLFFLLTGFHGFHVLIGSILISITTVRFLVGNFNLLHVGTKFEIFKNRSTGFACTLFYWHFVDVVWLFLYVVIYWWSSSI</sequence>
<gene>
    <name evidence="11" type="primary">cox3</name>
</gene>
<evidence type="ECO:0000256" key="9">
    <source>
        <dbReference type="SAM" id="Phobius"/>
    </source>
</evidence>
<feature type="transmembrane region" description="Helical" evidence="9">
    <location>
        <begin position="421"/>
        <end position="446"/>
    </location>
</feature>
<dbReference type="InterPro" id="IPR013833">
    <property type="entry name" value="Cyt_c_oxidase_su3_a-hlx"/>
</dbReference>
<keyword evidence="5" id="KW-1278">Translocase</keyword>
<keyword evidence="8 11" id="KW-0496">Mitochondrion</keyword>
<evidence type="ECO:0000259" key="10">
    <source>
        <dbReference type="PROSITE" id="PS50253"/>
    </source>
</evidence>
<evidence type="ECO:0000256" key="2">
    <source>
        <dbReference type="ARBA" id="ARBA00010581"/>
    </source>
</evidence>
<dbReference type="EMBL" id="EU275726">
    <property type="protein sequence ID" value="ABX45141.1"/>
    <property type="molecule type" value="Genomic_DNA"/>
</dbReference>
<name>B2XX19_HETPA</name>
<comment type="subcellular location">
    <subcellularLocation>
        <location evidence="1">Membrane</location>
        <topology evidence="1">Multi-pass membrane protein</topology>
    </subcellularLocation>
</comment>
<feature type="transmembrane region" description="Helical" evidence="9">
    <location>
        <begin position="339"/>
        <end position="360"/>
    </location>
</feature>
<dbReference type="GO" id="GO:0004129">
    <property type="term" value="F:cytochrome-c oxidase activity"/>
    <property type="evidence" value="ECO:0007669"/>
    <property type="project" value="InterPro"/>
</dbReference>
<dbReference type="Pfam" id="PF00510">
    <property type="entry name" value="COX3"/>
    <property type="match status" value="2"/>
</dbReference>
<geneLocation type="mitochondrion" evidence="11"/>
<evidence type="ECO:0000256" key="1">
    <source>
        <dbReference type="ARBA" id="ARBA00004141"/>
    </source>
</evidence>
<comment type="similarity">
    <text evidence="2 8">Belongs to the cytochrome c oxidase subunit 3 family.</text>
</comment>
<feature type="transmembrane region" description="Helical" evidence="9">
    <location>
        <begin position="372"/>
        <end position="400"/>
    </location>
</feature>
<protein>
    <recommendedName>
        <fullName evidence="3 8">Cytochrome c oxidase subunit 3</fullName>
    </recommendedName>
</protein>